<sequence length="111" mass="12966">MKNNDLRGLDLNGFSNPTTEFNPSIFNDREKIDLIRIMIRMNFTKTKGFYRFATSYGLKHHIERRFGDYVSNGELIYAMHLEGFKIKRLNINGLFNLSATSLKQFLKIGIK</sequence>
<dbReference type="RefSeq" id="WP_198840931.1">
    <property type="nucleotide sequence ID" value="NZ_JAEHFJ010000003.1"/>
</dbReference>
<name>A0ABS0WQC4_9FLAO</name>
<reference evidence="1 2" key="1">
    <citation type="submission" date="2020-12" db="EMBL/GenBank/DDBJ databases">
        <title>Aureibaculum luteum sp. nov. and Aureibaculum flavum sp. nov., novel members of the family Flavobacteriaceae isolated from Antarctic intertidal sediments.</title>
        <authorList>
            <person name="He X."/>
            <person name="Zhang X."/>
        </authorList>
    </citation>
    <scope>NUCLEOTIDE SEQUENCE [LARGE SCALE GENOMIC DNA]</scope>
    <source>
        <strain evidence="1 2">A20</strain>
    </source>
</reference>
<protein>
    <submittedName>
        <fullName evidence="1">Uncharacterized protein</fullName>
    </submittedName>
</protein>
<proteinExistence type="predicted"/>
<comment type="caution">
    <text evidence="1">The sequence shown here is derived from an EMBL/GenBank/DDBJ whole genome shotgun (WGS) entry which is preliminary data.</text>
</comment>
<organism evidence="1 2">
    <name type="scientific">Aureibaculum flavum</name>
    <dbReference type="NCBI Taxonomy" id="2795986"/>
    <lineage>
        <taxon>Bacteria</taxon>
        <taxon>Pseudomonadati</taxon>
        <taxon>Bacteroidota</taxon>
        <taxon>Flavobacteriia</taxon>
        <taxon>Flavobacteriales</taxon>
        <taxon>Flavobacteriaceae</taxon>
        <taxon>Aureibaculum</taxon>
    </lineage>
</organism>
<keyword evidence="2" id="KW-1185">Reference proteome</keyword>
<evidence type="ECO:0000313" key="2">
    <source>
        <dbReference type="Proteomes" id="UP000623301"/>
    </source>
</evidence>
<dbReference type="Proteomes" id="UP000623301">
    <property type="component" value="Unassembled WGS sequence"/>
</dbReference>
<dbReference type="EMBL" id="JAEHFJ010000003">
    <property type="protein sequence ID" value="MBJ2174182.1"/>
    <property type="molecule type" value="Genomic_DNA"/>
</dbReference>
<accession>A0ABS0WQC4</accession>
<evidence type="ECO:0000313" key="1">
    <source>
        <dbReference type="EMBL" id="MBJ2174182.1"/>
    </source>
</evidence>
<gene>
    <name evidence="1" type="ORF">JBL43_08030</name>
</gene>